<dbReference type="AlphaFoldDB" id="N1U2P7"/>
<comment type="caution">
    <text evidence="1">The sequence shown here is derived from an EMBL/GenBank/DDBJ whole genome shotgun (WGS) entry which is preliminary data.</text>
</comment>
<protein>
    <submittedName>
        <fullName evidence="1">Uncharacterized protein</fullName>
    </submittedName>
</protein>
<gene>
    <name evidence="1" type="ORF">LEP1GSC043_1479</name>
</gene>
<sequence length="42" mass="4932">MIGFVEWQILKLNPCLKVGIVFYREEISNSIFTKHSMIHVPI</sequence>
<evidence type="ECO:0000313" key="1">
    <source>
        <dbReference type="EMBL" id="EMY12189.1"/>
    </source>
</evidence>
<dbReference type="EMBL" id="AHMI02000313">
    <property type="protein sequence ID" value="EMY12189.1"/>
    <property type="molecule type" value="Genomic_DNA"/>
</dbReference>
<name>N1U2P7_9LEPT</name>
<reference evidence="1 2" key="1">
    <citation type="submission" date="2013-02" db="EMBL/GenBank/DDBJ databases">
        <authorList>
            <person name="Harkins D.M."/>
            <person name="Durkin A.S."/>
            <person name="Brinkac L.M."/>
            <person name="Haft D.H."/>
            <person name="Selengut J.D."/>
            <person name="Sanka R."/>
            <person name="DePew J."/>
            <person name="Purushe J."/>
            <person name="Haake D.A."/>
            <person name="Matsunaga J."/>
            <person name="Vinetz J.M."/>
            <person name="Sutton G.G."/>
            <person name="Nierman W.C."/>
            <person name="Fouts D.E."/>
        </authorList>
    </citation>
    <scope>NUCLEOTIDE SEQUENCE [LARGE SCALE GENOMIC DNA]</scope>
    <source>
        <strain evidence="1 2">Ecochallenge</strain>
    </source>
</reference>
<organism evidence="1 2">
    <name type="scientific">Leptospira weilii str. Ecochallenge</name>
    <dbReference type="NCBI Taxonomy" id="1049986"/>
    <lineage>
        <taxon>Bacteria</taxon>
        <taxon>Pseudomonadati</taxon>
        <taxon>Spirochaetota</taxon>
        <taxon>Spirochaetia</taxon>
        <taxon>Leptospirales</taxon>
        <taxon>Leptospiraceae</taxon>
        <taxon>Leptospira</taxon>
    </lineage>
</organism>
<evidence type="ECO:0000313" key="2">
    <source>
        <dbReference type="Proteomes" id="UP000012249"/>
    </source>
</evidence>
<accession>N1U2P7</accession>
<dbReference type="Proteomes" id="UP000012249">
    <property type="component" value="Unassembled WGS sequence"/>
</dbReference>
<proteinExistence type="predicted"/>